<dbReference type="Proteomes" id="UP001454036">
    <property type="component" value="Unassembled WGS sequence"/>
</dbReference>
<dbReference type="GO" id="GO:0004523">
    <property type="term" value="F:RNA-DNA hybrid ribonuclease activity"/>
    <property type="evidence" value="ECO:0007669"/>
    <property type="project" value="InterPro"/>
</dbReference>
<keyword evidence="3" id="KW-1185">Reference proteome</keyword>
<dbReference type="InterPro" id="IPR036397">
    <property type="entry name" value="RNaseH_sf"/>
</dbReference>
<reference evidence="2 3" key="1">
    <citation type="submission" date="2024-01" db="EMBL/GenBank/DDBJ databases">
        <title>The complete chloroplast genome sequence of Lithospermum erythrorhizon: insights into the phylogenetic relationship among Boraginaceae species and the maternal lineages of purple gromwells.</title>
        <authorList>
            <person name="Okada T."/>
            <person name="Watanabe K."/>
        </authorList>
    </citation>
    <scope>NUCLEOTIDE SEQUENCE [LARGE SCALE GENOMIC DNA]</scope>
</reference>
<dbReference type="SUPFAM" id="SSF53098">
    <property type="entry name" value="Ribonuclease H-like"/>
    <property type="match status" value="1"/>
</dbReference>
<dbReference type="PANTHER" id="PTHR33116:SF86">
    <property type="entry name" value="REVERSE TRANSCRIPTASE DOMAIN-CONTAINING PROTEIN"/>
    <property type="match status" value="1"/>
</dbReference>
<evidence type="ECO:0000259" key="1">
    <source>
        <dbReference type="Pfam" id="PF13456"/>
    </source>
</evidence>
<dbReference type="InterPro" id="IPR012337">
    <property type="entry name" value="RNaseH-like_sf"/>
</dbReference>
<accession>A0AAV3PBU2</accession>
<protein>
    <recommendedName>
        <fullName evidence="1">RNase H type-1 domain-containing protein</fullName>
    </recommendedName>
</protein>
<dbReference type="PANTHER" id="PTHR33116">
    <property type="entry name" value="REVERSE TRANSCRIPTASE ZINC-BINDING DOMAIN-CONTAINING PROTEIN-RELATED-RELATED"/>
    <property type="match status" value="1"/>
</dbReference>
<gene>
    <name evidence="2" type="ORF">LIER_07165</name>
</gene>
<feature type="domain" description="RNase H type-1" evidence="1">
    <location>
        <begin position="383"/>
        <end position="461"/>
    </location>
</feature>
<sequence length="465" mass="53370">MAIKLDMSKAYDRVEWNFLEAIMIKLGFCRRWVEWTMALVSFVSYSVLVNGAPRGFIWPTREIRQGDPLSPYLFLVCGKGLTSMLKEVEERKQMLHKEWRLCSYKVNFAKCSVSFSSRIDTEVWQQILTRLGMREVQDQGKYLGLPSQIGCTKRDVFRYIQAKVEDKVRGWKKKLLSQAGREVMVKSVTSAIPNFVMNFFKLPMGIIDDLNKTMARFFWANGEGEKGIHWQSWEKLCEETGSGSLGFKDLECMNFELLAKQGWRIITQEDSLLFKLLKGRTNLYGITLEAEPISPVWGITVLALVLDSHEYLYYGTTLVFFLRVDNRVFGDDISNPDTIRQATYHLEEAYKPTCGIRNATSPHIGERIQVGWQKPRVGTLKLNTDASWEKKNRGTVGCVCRSDCGEFVGAYFAQISWVTSPLVAEAIALRYGMEFAYLNNWRRIEVESDSKVLIQMLTGFSQPNV</sequence>
<dbReference type="Pfam" id="PF13456">
    <property type="entry name" value="RVT_3"/>
    <property type="match status" value="1"/>
</dbReference>
<proteinExistence type="predicted"/>
<evidence type="ECO:0000313" key="3">
    <source>
        <dbReference type="Proteomes" id="UP001454036"/>
    </source>
</evidence>
<dbReference type="InterPro" id="IPR044730">
    <property type="entry name" value="RNase_H-like_dom_plant"/>
</dbReference>
<name>A0AAV3PBU2_LITER</name>
<dbReference type="EMBL" id="BAABME010001085">
    <property type="protein sequence ID" value="GAA0147477.1"/>
    <property type="molecule type" value="Genomic_DNA"/>
</dbReference>
<evidence type="ECO:0000313" key="2">
    <source>
        <dbReference type="EMBL" id="GAA0147477.1"/>
    </source>
</evidence>
<organism evidence="2 3">
    <name type="scientific">Lithospermum erythrorhizon</name>
    <name type="common">Purple gromwell</name>
    <name type="synonym">Lithospermum officinale var. erythrorhizon</name>
    <dbReference type="NCBI Taxonomy" id="34254"/>
    <lineage>
        <taxon>Eukaryota</taxon>
        <taxon>Viridiplantae</taxon>
        <taxon>Streptophyta</taxon>
        <taxon>Embryophyta</taxon>
        <taxon>Tracheophyta</taxon>
        <taxon>Spermatophyta</taxon>
        <taxon>Magnoliopsida</taxon>
        <taxon>eudicotyledons</taxon>
        <taxon>Gunneridae</taxon>
        <taxon>Pentapetalae</taxon>
        <taxon>asterids</taxon>
        <taxon>lamiids</taxon>
        <taxon>Boraginales</taxon>
        <taxon>Boraginaceae</taxon>
        <taxon>Boraginoideae</taxon>
        <taxon>Lithospermeae</taxon>
        <taxon>Lithospermum</taxon>
    </lineage>
</organism>
<dbReference type="CDD" id="cd06222">
    <property type="entry name" value="RNase_H_like"/>
    <property type="match status" value="1"/>
</dbReference>
<dbReference type="AlphaFoldDB" id="A0AAV3PBU2"/>
<dbReference type="GO" id="GO:0003676">
    <property type="term" value="F:nucleic acid binding"/>
    <property type="evidence" value="ECO:0007669"/>
    <property type="project" value="InterPro"/>
</dbReference>
<comment type="caution">
    <text evidence="2">The sequence shown here is derived from an EMBL/GenBank/DDBJ whole genome shotgun (WGS) entry which is preliminary data.</text>
</comment>
<dbReference type="InterPro" id="IPR002156">
    <property type="entry name" value="RNaseH_domain"/>
</dbReference>
<dbReference type="Gene3D" id="3.30.420.10">
    <property type="entry name" value="Ribonuclease H-like superfamily/Ribonuclease H"/>
    <property type="match status" value="1"/>
</dbReference>